<dbReference type="GO" id="GO:0005634">
    <property type="term" value="C:nucleus"/>
    <property type="evidence" value="ECO:0007669"/>
    <property type="project" value="TreeGrafter"/>
</dbReference>
<proteinExistence type="predicted"/>
<gene>
    <name evidence="7" type="ORF">SKAU_G00139480</name>
</gene>
<feature type="compositionally biased region" description="Basic and acidic residues" evidence="5">
    <location>
        <begin position="244"/>
        <end position="272"/>
    </location>
</feature>
<evidence type="ECO:0000313" key="7">
    <source>
        <dbReference type="EMBL" id="KAJ8365117.1"/>
    </source>
</evidence>
<dbReference type="Gene3D" id="3.30.40.10">
    <property type="entry name" value="Zinc/RING finger domain, C3HC4 (zinc finger)"/>
    <property type="match status" value="1"/>
</dbReference>
<keyword evidence="3" id="KW-0862">Zinc</keyword>
<feature type="compositionally biased region" description="Basic and acidic residues" evidence="5">
    <location>
        <begin position="745"/>
        <end position="778"/>
    </location>
</feature>
<keyword evidence="8" id="KW-1185">Reference proteome</keyword>
<feature type="region of interest" description="Disordered" evidence="5">
    <location>
        <begin position="745"/>
        <end position="796"/>
    </location>
</feature>
<sequence length="853" mass="94900">MSVTNRQARKWRDEDMVRAMAACQGGMNVAAAARKFNIPRKTLDDRVKGHIHHGSKQGPPKKLNQADEKVLVRYARYSARQGFPLTKAMLLSYALAVAKKRGTAEFARLALNICHFNNSFILSKRDFGKVFRKAYEKCVEEMHVKKAFKACGIVPLDSHAINSQRVMPAAIVVLPEDTVVCEAGPSPLPAAPPAPPPHPLVASGDIPEDLADLLHPISYRKEKSTRMTTSARVITEHEFHRILMEKNAKKREAEEKRRDSLEKKRRKLEEPKKKAKAKKSSPAHHIPRAGIDDSICGECCLPEPPLDCRNPIVEWTESLTPAEEEALLSFIFWMADHGFPITRSLVKVLAIGIIRERPGSTALPPEAIEGFFSIYEALYIQHDLKNKPHLIFNCDETGFGDKTRSREKVLYQTGRKHIYQQQQTTRQHITVHCCVSAAGESIPPFIIFPGCLPSTAYRLDGPPNALYGIQQKGFMDGELFLKWLHHFIRYAPEERPIILIMDQHEPHVSKEVIVLCRDNKIEILCLPAHTTHVLQPLDVAVFNPLKTAFSKMASRMGLVRGDIVVGKKQFSPLLKHVYPTAVTAENVKAGFRKAGIFPLSREAVDTTQVVRILPSAEGTDATPATSLPTPSSTPTTPPAIATPSSTPTTASATPSSASTTSASASAPLTGTNISATPSATPAPCPTCKRVTPKNYLVAAGIIPESLANVLMSPALEKQDKVRHRLPLPARVITSDEYFNLVAQKEAEEKENEDKKKKRKEDMAKKKEERRQAQEERRQVQQAKRQRKQAPPPAEQDGEHCAICRCLVPPGSADDTVDEWVQCEICQLWFHLQCAEVMEVPDTEWLCTKCCLHP</sequence>
<dbReference type="InterPro" id="IPR036397">
    <property type="entry name" value="RNaseH_sf"/>
</dbReference>
<dbReference type="Pfam" id="PF03184">
    <property type="entry name" value="DDE_1"/>
    <property type="match status" value="1"/>
</dbReference>
<dbReference type="GO" id="GO:0003677">
    <property type="term" value="F:DNA binding"/>
    <property type="evidence" value="ECO:0007669"/>
    <property type="project" value="InterPro"/>
</dbReference>
<dbReference type="Gene3D" id="1.10.10.60">
    <property type="entry name" value="Homeodomain-like"/>
    <property type="match status" value="1"/>
</dbReference>
<name>A0A9Q1J208_SYNKA</name>
<dbReference type="InterPro" id="IPR019787">
    <property type="entry name" value="Znf_PHD-finger"/>
</dbReference>
<dbReference type="GO" id="GO:0008270">
    <property type="term" value="F:zinc ion binding"/>
    <property type="evidence" value="ECO:0007669"/>
    <property type="project" value="UniProtKB-KW"/>
</dbReference>
<dbReference type="PROSITE" id="PS01359">
    <property type="entry name" value="ZF_PHD_1"/>
    <property type="match status" value="1"/>
</dbReference>
<evidence type="ECO:0000256" key="4">
    <source>
        <dbReference type="PROSITE-ProRule" id="PRU00146"/>
    </source>
</evidence>
<dbReference type="PROSITE" id="PS50016">
    <property type="entry name" value="ZF_PHD_2"/>
    <property type="match status" value="1"/>
</dbReference>
<dbReference type="OrthoDB" id="4327074at2759"/>
<evidence type="ECO:0000256" key="3">
    <source>
        <dbReference type="ARBA" id="ARBA00022833"/>
    </source>
</evidence>
<dbReference type="SUPFAM" id="SSF57903">
    <property type="entry name" value="FYVE/PHD zinc finger"/>
    <property type="match status" value="1"/>
</dbReference>
<protein>
    <recommendedName>
        <fullName evidence="6">PHD-type domain-containing protein</fullName>
    </recommendedName>
</protein>
<accession>A0A9Q1J208</accession>
<dbReference type="Gene3D" id="3.30.420.10">
    <property type="entry name" value="Ribonuclease H-like superfamily/Ribonuclease H"/>
    <property type="match status" value="1"/>
</dbReference>
<dbReference type="SMART" id="SM00249">
    <property type="entry name" value="PHD"/>
    <property type="match status" value="1"/>
</dbReference>
<evidence type="ECO:0000259" key="6">
    <source>
        <dbReference type="PROSITE" id="PS50016"/>
    </source>
</evidence>
<dbReference type="Pfam" id="PF05225">
    <property type="entry name" value="HTH_psq"/>
    <property type="match status" value="1"/>
</dbReference>
<dbReference type="InterPro" id="IPR004875">
    <property type="entry name" value="DDE_SF_endonuclease_dom"/>
</dbReference>
<feature type="region of interest" description="Disordered" evidence="5">
    <location>
        <begin position="614"/>
        <end position="687"/>
    </location>
</feature>
<dbReference type="EMBL" id="JAINUF010000004">
    <property type="protein sequence ID" value="KAJ8365117.1"/>
    <property type="molecule type" value="Genomic_DNA"/>
</dbReference>
<keyword evidence="2 4" id="KW-0863">Zinc-finger</keyword>
<dbReference type="AlphaFoldDB" id="A0A9Q1J208"/>
<evidence type="ECO:0000313" key="8">
    <source>
        <dbReference type="Proteomes" id="UP001152622"/>
    </source>
</evidence>
<reference evidence="7" key="1">
    <citation type="journal article" date="2023" name="Science">
        <title>Genome structures resolve the early diversification of teleost fishes.</title>
        <authorList>
            <person name="Parey E."/>
            <person name="Louis A."/>
            <person name="Montfort J."/>
            <person name="Bouchez O."/>
            <person name="Roques C."/>
            <person name="Iampietro C."/>
            <person name="Lluch J."/>
            <person name="Castinel A."/>
            <person name="Donnadieu C."/>
            <person name="Desvignes T."/>
            <person name="Floi Bucao C."/>
            <person name="Jouanno E."/>
            <person name="Wen M."/>
            <person name="Mejri S."/>
            <person name="Dirks R."/>
            <person name="Jansen H."/>
            <person name="Henkel C."/>
            <person name="Chen W.J."/>
            <person name="Zahm M."/>
            <person name="Cabau C."/>
            <person name="Klopp C."/>
            <person name="Thompson A.W."/>
            <person name="Robinson-Rechavi M."/>
            <person name="Braasch I."/>
            <person name="Lecointre G."/>
            <person name="Bobe J."/>
            <person name="Postlethwait J.H."/>
            <person name="Berthelot C."/>
            <person name="Roest Crollius H."/>
            <person name="Guiguen Y."/>
        </authorList>
    </citation>
    <scope>NUCLEOTIDE SEQUENCE</scope>
    <source>
        <strain evidence="7">WJC10195</strain>
    </source>
</reference>
<comment type="caution">
    <text evidence="7">The sequence shown here is derived from an EMBL/GenBank/DDBJ whole genome shotgun (WGS) entry which is preliminary data.</text>
</comment>
<keyword evidence="1" id="KW-0479">Metal-binding</keyword>
<dbReference type="InterPro" id="IPR009057">
    <property type="entry name" value="Homeodomain-like_sf"/>
</dbReference>
<dbReference type="SUPFAM" id="SSF46689">
    <property type="entry name" value="Homeodomain-like"/>
    <property type="match status" value="1"/>
</dbReference>
<dbReference type="InterPro" id="IPR019786">
    <property type="entry name" value="Zinc_finger_PHD-type_CS"/>
</dbReference>
<feature type="compositionally biased region" description="Low complexity" evidence="5">
    <location>
        <begin position="621"/>
        <end position="687"/>
    </location>
</feature>
<evidence type="ECO:0000256" key="1">
    <source>
        <dbReference type="ARBA" id="ARBA00022723"/>
    </source>
</evidence>
<dbReference type="PANTHER" id="PTHR19303">
    <property type="entry name" value="TRANSPOSON"/>
    <property type="match status" value="1"/>
</dbReference>
<dbReference type="InterPro" id="IPR001965">
    <property type="entry name" value="Znf_PHD"/>
</dbReference>
<feature type="domain" description="PHD-type" evidence="6">
    <location>
        <begin position="797"/>
        <end position="852"/>
    </location>
</feature>
<evidence type="ECO:0000256" key="2">
    <source>
        <dbReference type="ARBA" id="ARBA00022771"/>
    </source>
</evidence>
<dbReference type="PANTHER" id="PTHR19303:SF74">
    <property type="entry name" value="POGO TRANSPOSABLE ELEMENT WITH KRAB DOMAIN"/>
    <property type="match status" value="1"/>
</dbReference>
<dbReference type="InterPro" id="IPR011011">
    <property type="entry name" value="Znf_FYVE_PHD"/>
</dbReference>
<dbReference type="InterPro" id="IPR007889">
    <property type="entry name" value="HTH_Psq"/>
</dbReference>
<dbReference type="InterPro" id="IPR050863">
    <property type="entry name" value="CenT-Element_Derived"/>
</dbReference>
<feature type="region of interest" description="Disordered" evidence="5">
    <location>
        <begin position="244"/>
        <end position="287"/>
    </location>
</feature>
<dbReference type="Proteomes" id="UP001152622">
    <property type="component" value="Chromosome 4"/>
</dbReference>
<feature type="compositionally biased region" description="Basic residues" evidence="5">
    <location>
        <begin position="273"/>
        <end position="287"/>
    </location>
</feature>
<evidence type="ECO:0000256" key="5">
    <source>
        <dbReference type="SAM" id="MobiDB-lite"/>
    </source>
</evidence>
<organism evidence="7 8">
    <name type="scientific">Synaphobranchus kaupii</name>
    <name type="common">Kaup's arrowtooth eel</name>
    <dbReference type="NCBI Taxonomy" id="118154"/>
    <lineage>
        <taxon>Eukaryota</taxon>
        <taxon>Metazoa</taxon>
        <taxon>Chordata</taxon>
        <taxon>Craniata</taxon>
        <taxon>Vertebrata</taxon>
        <taxon>Euteleostomi</taxon>
        <taxon>Actinopterygii</taxon>
        <taxon>Neopterygii</taxon>
        <taxon>Teleostei</taxon>
        <taxon>Anguilliformes</taxon>
        <taxon>Synaphobranchidae</taxon>
        <taxon>Synaphobranchus</taxon>
    </lineage>
</organism>
<dbReference type="InterPro" id="IPR013083">
    <property type="entry name" value="Znf_RING/FYVE/PHD"/>
</dbReference>